<gene>
    <name evidence="1" type="ORF">J5N97_007068</name>
</gene>
<dbReference type="AlphaFoldDB" id="A0A9D5HUP4"/>
<dbReference type="Proteomes" id="UP001085076">
    <property type="component" value="Miscellaneous, Linkage group lg01"/>
</dbReference>
<name>A0A9D5HUP4_9LILI</name>
<dbReference type="EMBL" id="JAGGNH010000001">
    <property type="protein sequence ID" value="KAJ0988712.1"/>
    <property type="molecule type" value="Genomic_DNA"/>
</dbReference>
<proteinExistence type="predicted"/>
<comment type="caution">
    <text evidence="1">The sequence shown here is derived from an EMBL/GenBank/DDBJ whole genome shotgun (WGS) entry which is preliminary data.</text>
</comment>
<protein>
    <submittedName>
        <fullName evidence="1">Uncharacterized protein</fullName>
    </submittedName>
</protein>
<keyword evidence="2" id="KW-1185">Reference proteome</keyword>
<evidence type="ECO:0000313" key="1">
    <source>
        <dbReference type="EMBL" id="KAJ0988712.1"/>
    </source>
</evidence>
<reference evidence="1" key="2">
    <citation type="journal article" date="2022" name="Hortic Res">
        <title>The genome of Dioscorea zingiberensis sheds light on the biosynthesis, origin and evolution of the medicinally important diosgenin saponins.</title>
        <authorList>
            <person name="Li Y."/>
            <person name="Tan C."/>
            <person name="Li Z."/>
            <person name="Guo J."/>
            <person name="Li S."/>
            <person name="Chen X."/>
            <person name="Wang C."/>
            <person name="Dai X."/>
            <person name="Yang H."/>
            <person name="Song W."/>
            <person name="Hou L."/>
            <person name="Xu J."/>
            <person name="Tong Z."/>
            <person name="Xu A."/>
            <person name="Yuan X."/>
            <person name="Wang W."/>
            <person name="Yang Q."/>
            <person name="Chen L."/>
            <person name="Sun Z."/>
            <person name="Wang K."/>
            <person name="Pan B."/>
            <person name="Chen J."/>
            <person name="Bao Y."/>
            <person name="Liu F."/>
            <person name="Qi X."/>
            <person name="Gang D.R."/>
            <person name="Wen J."/>
            <person name="Li J."/>
        </authorList>
    </citation>
    <scope>NUCLEOTIDE SEQUENCE</scope>
    <source>
        <strain evidence="1">Dzin_1.0</strain>
    </source>
</reference>
<accession>A0A9D5HUP4</accession>
<organism evidence="1 2">
    <name type="scientific">Dioscorea zingiberensis</name>
    <dbReference type="NCBI Taxonomy" id="325984"/>
    <lineage>
        <taxon>Eukaryota</taxon>
        <taxon>Viridiplantae</taxon>
        <taxon>Streptophyta</taxon>
        <taxon>Embryophyta</taxon>
        <taxon>Tracheophyta</taxon>
        <taxon>Spermatophyta</taxon>
        <taxon>Magnoliopsida</taxon>
        <taxon>Liliopsida</taxon>
        <taxon>Dioscoreales</taxon>
        <taxon>Dioscoreaceae</taxon>
        <taxon>Dioscorea</taxon>
    </lineage>
</organism>
<reference evidence="1" key="1">
    <citation type="submission" date="2021-03" db="EMBL/GenBank/DDBJ databases">
        <authorList>
            <person name="Li Z."/>
            <person name="Yang C."/>
        </authorList>
    </citation>
    <scope>NUCLEOTIDE SEQUENCE</scope>
    <source>
        <strain evidence="1">Dzin_1.0</strain>
        <tissue evidence="1">Leaf</tissue>
    </source>
</reference>
<sequence>MEYGGEVTHASFSSSFLSPSLHRQPDNLYLSREIETKQRGEIGLGSGRISTLLDRFPAPPVAPESGVLFLR</sequence>
<evidence type="ECO:0000313" key="2">
    <source>
        <dbReference type="Proteomes" id="UP001085076"/>
    </source>
</evidence>